<evidence type="ECO:0000313" key="4">
    <source>
        <dbReference type="EMBL" id="MBB3770367.1"/>
    </source>
</evidence>
<evidence type="ECO:0000256" key="2">
    <source>
        <dbReference type="ARBA" id="ARBA00005695"/>
    </source>
</evidence>
<evidence type="ECO:0000313" key="5">
    <source>
        <dbReference type="Proteomes" id="UP000533469"/>
    </source>
</evidence>
<name>A0A839Z978_9HYPH</name>
<protein>
    <submittedName>
        <fullName evidence="4">Peptide/nickel transport system substrate-binding protein</fullName>
    </submittedName>
</protein>
<comment type="similarity">
    <text evidence="2">Belongs to the bacterial solute-binding protein 5 family.</text>
</comment>
<dbReference type="GO" id="GO:0015833">
    <property type="term" value="P:peptide transport"/>
    <property type="evidence" value="ECO:0007669"/>
    <property type="project" value="TreeGrafter"/>
</dbReference>
<dbReference type="GO" id="GO:0043190">
    <property type="term" value="C:ATP-binding cassette (ABC) transporter complex"/>
    <property type="evidence" value="ECO:0007669"/>
    <property type="project" value="InterPro"/>
</dbReference>
<dbReference type="SUPFAM" id="SSF53850">
    <property type="entry name" value="Periplasmic binding protein-like II"/>
    <property type="match status" value="1"/>
</dbReference>
<evidence type="ECO:0000256" key="1">
    <source>
        <dbReference type="ARBA" id="ARBA00004418"/>
    </source>
</evidence>
<dbReference type="Proteomes" id="UP000533469">
    <property type="component" value="Unassembled WGS sequence"/>
</dbReference>
<comment type="caution">
    <text evidence="4">The sequence shown here is derived from an EMBL/GenBank/DDBJ whole genome shotgun (WGS) entry which is preliminary data.</text>
</comment>
<dbReference type="InterPro" id="IPR000914">
    <property type="entry name" value="SBP_5_dom"/>
</dbReference>
<reference evidence="4 5" key="1">
    <citation type="submission" date="2020-08" db="EMBL/GenBank/DDBJ databases">
        <title>Genomic Encyclopedia of Type Strains, Phase IV (KMG-IV): sequencing the most valuable type-strain genomes for metagenomic binning, comparative biology and taxonomic classification.</title>
        <authorList>
            <person name="Goeker M."/>
        </authorList>
    </citation>
    <scope>NUCLEOTIDE SEQUENCE [LARGE SCALE GENOMIC DNA]</scope>
    <source>
        <strain evidence="4 5">DSM 5895</strain>
    </source>
</reference>
<dbReference type="InterPro" id="IPR030678">
    <property type="entry name" value="Peptide/Ni-bd"/>
</dbReference>
<dbReference type="EMBL" id="JACICD010000001">
    <property type="protein sequence ID" value="MBB3770367.1"/>
    <property type="molecule type" value="Genomic_DNA"/>
</dbReference>
<gene>
    <name evidence="4" type="ORF">FHS55_000953</name>
</gene>
<sequence>MTGFQDKPLIRELKRQLDEGQMDRRSFVRMAALLGVSVGAAGSMAGLVSPAMAANPAPAAMPWPRIDPDAKAGGVLRIGQRVAKLDDPALYSWNEMSNQTRPIIEHLALLGPDNITRPMLLESWEPSDDLKTWVLRVRKGVMWHNGEELTAEHVAFNLRRWCDSKLGSSNIGLSTFSSLSEETGEKDAKGKAMRRPIANGIEVVDTHTVKLNLARAVLSVPEDCAQYPTQIVHPSFKAPFSDAPLGTGPFTLKQLAVGDRCILQRVKKTTDGKDFVYWGGEVYLDEVQFFNFDLENQTAALASGTVDAIYELTSDQLELAKSLPDVKIYSAVSAQTVCCRMQNDKKPFDDIRVRQAIVKAADNNAIQQLLFPEGGVPAYNFHVAPVHPEYFPLPPLKRDVAGAKALLKEAGHADGLSITIDCGNTDGPWHQAVCEALRDQLADAGIKLAVNVVPTTRYWEIWKDTPFGITSWSHRPLGTMTLGLAYRSGVPWNESHYSNPAFDAALADAESTVAVEARKAKMEKVEKILQDDAVMVQPVWRPVYNLSSAKVHGYAAHPSREIDIVKVWMS</sequence>
<organism evidence="4 5">
    <name type="scientific">Ancylobacter tetraedralis</name>
    <dbReference type="NCBI Taxonomy" id="217068"/>
    <lineage>
        <taxon>Bacteria</taxon>
        <taxon>Pseudomonadati</taxon>
        <taxon>Pseudomonadota</taxon>
        <taxon>Alphaproteobacteria</taxon>
        <taxon>Hyphomicrobiales</taxon>
        <taxon>Xanthobacteraceae</taxon>
        <taxon>Ancylobacter</taxon>
    </lineage>
</organism>
<dbReference type="GO" id="GO:0030288">
    <property type="term" value="C:outer membrane-bounded periplasmic space"/>
    <property type="evidence" value="ECO:0007669"/>
    <property type="project" value="UniProtKB-ARBA"/>
</dbReference>
<dbReference type="InterPro" id="IPR039424">
    <property type="entry name" value="SBP_5"/>
</dbReference>
<dbReference type="Pfam" id="PF00496">
    <property type="entry name" value="SBP_bac_5"/>
    <property type="match status" value="1"/>
</dbReference>
<dbReference type="AlphaFoldDB" id="A0A839Z978"/>
<dbReference type="PROSITE" id="PS51318">
    <property type="entry name" value="TAT"/>
    <property type="match status" value="1"/>
</dbReference>
<evidence type="ECO:0000259" key="3">
    <source>
        <dbReference type="Pfam" id="PF00496"/>
    </source>
</evidence>
<dbReference type="InterPro" id="IPR006311">
    <property type="entry name" value="TAT_signal"/>
</dbReference>
<accession>A0A839Z978</accession>
<dbReference type="Gene3D" id="3.40.190.10">
    <property type="entry name" value="Periplasmic binding protein-like II"/>
    <property type="match status" value="1"/>
</dbReference>
<dbReference type="Gene3D" id="3.90.76.10">
    <property type="entry name" value="Dipeptide-binding Protein, Domain 1"/>
    <property type="match status" value="1"/>
</dbReference>
<dbReference type="RefSeq" id="WP_183188469.1">
    <property type="nucleotide sequence ID" value="NZ_JACICD010000001.1"/>
</dbReference>
<dbReference type="PIRSF" id="PIRSF002741">
    <property type="entry name" value="MppA"/>
    <property type="match status" value="1"/>
</dbReference>
<comment type="subcellular location">
    <subcellularLocation>
        <location evidence="1">Periplasm</location>
    </subcellularLocation>
</comment>
<dbReference type="CDD" id="cd08503">
    <property type="entry name" value="PBP2_NikA_DppA_OppA_like_17"/>
    <property type="match status" value="1"/>
</dbReference>
<dbReference type="PANTHER" id="PTHR30290">
    <property type="entry name" value="PERIPLASMIC BINDING COMPONENT OF ABC TRANSPORTER"/>
    <property type="match status" value="1"/>
</dbReference>
<dbReference type="Gene3D" id="3.10.105.10">
    <property type="entry name" value="Dipeptide-binding Protein, Domain 3"/>
    <property type="match status" value="1"/>
</dbReference>
<proteinExistence type="inferred from homology"/>
<dbReference type="GO" id="GO:1904680">
    <property type="term" value="F:peptide transmembrane transporter activity"/>
    <property type="evidence" value="ECO:0007669"/>
    <property type="project" value="TreeGrafter"/>
</dbReference>
<feature type="domain" description="Solute-binding protein family 5" evidence="3">
    <location>
        <begin position="117"/>
        <end position="473"/>
    </location>
</feature>
<keyword evidence="5" id="KW-1185">Reference proteome</keyword>